<feature type="transmembrane region" description="Helical" evidence="9">
    <location>
        <begin position="159"/>
        <end position="177"/>
    </location>
</feature>
<sequence>MIRKLLPCLGTYKKYAILTPLMIGIEVLLEVWIPWIMASIVDHGIQGNGGIDYTVKMGLLMIIMACCSLFFGALAGKFAAQAGIGFGKNLRTLLFAKVQEFSFINVDKFTTGSLVTRLTTDVTNTQNAFMLLLRLAFRAPIMLIGATCMAIYVNPHLSLIFFAAIPFLSIALYFILVKAHPRFLTMLKNYDSMNSIVQENLINIRVVKSFVRENYEKQKFAKSAEAVRSAQFFAEKLVILNMPLMEICMYCCIIAVLWFGGSLVINSTMEIGELSSFISYIMQILISLMMISMLMIISVLSRASLGRISEIIDEHPALHDNKAGYAAPLNGSIEFRDVSFAYDELSQNLVLSHINLNIKAGETIGIIGGTGSGKSTLVQLIPRLYETSTGQVFVDGKDVKKYRLPALRDTVAMVLQKNLVFSGTIRENLCWGKKDATEAEMIAACKAAQAHDFIMQWPEGYDTNLGQNGVNVSGGQKQRLCIARALLKRPRIIIFDDSTSAIDTATENKLRKALKEQVQNATMIIIAQRISSLSDADRIIVMDDGKIDAFGSHQELLQTNKIYQEVYKSQQKGVS</sequence>
<dbReference type="SUPFAM" id="SSF90123">
    <property type="entry name" value="ABC transporter transmembrane region"/>
    <property type="match status" value="1"/>
</dbReference>
<keyword evidence="2" id="KW-0813">Transport</keyword>
<evidence type="ECO:0000256" key="9">
    <source>
        <dbReference type="SAM" id="Phobius"/>
    </source>
</evidence>
<dbReference type="InterPro" id="IPR036640">
    <property type="entry name" value="ABC1_TM_sf"/>
</dbReference>
<dbReference type="InterPro" id="IPR011527">
    <property type="entry name" value="ABC1_TM_dom"/>
</dbReference>
<evidence type="ECO:0000259" key="10">
    <source>
        <dbReference type="PROSITE" id="PS50893"/>
    </source>
</evidence>
<evidence type="ECO:0000313" key="12">
    <source>
        <dbReference type="EMBL" id="SEJ22161.1"/>
    </source>
</evidence>
<keyword evidence="8 9" id="KW-0472">Membrane</keyword>
<keyword evidence="3" id="KW-1003">Cell membrane</keyword>
<comment type="subcellular location">
    <subcellularLocation>
        <location evidence="1">Cell membrane</location>
        <topology evidence="1">Multi-pass membrane protein</topology>
    </subcellularLocation>
</comment>
<dbReference type="SUPFAM" id="SSF52540">
    <property type="entry name" value="P-loop containing nucleoside triphosphate hydrolases"/>
    <property type="match status" value="1"/>
</dbReference>
<dbReference type="AlphaFoldDB" id="A0A1H6WZ11"/>
<evidence type="ECO:0000256" key="4">
    <source>
        <dbReference type="ARBA" id="ARBA00022692"/>
    </source>
</evidence>
<dbReference type="GO" id="GO:0016887">
    <property type="term" value="F:ATP hydrolysis activity"/>
    <property type="evidence" value="ECO:0007669"/>
    <property type="project" value="InterPro"/>
</dbReference>
<evidence type="ECO:0000256" key="5">
    <source>
        <dbReference type="ARBA" id="ARBA00022741"/>
    </source>
</evidence>
<evidence type="ECO:0000256" key="1">
    <source>
        <dbReference type="ARBA" id="ARBA00004651"/>
    </source>
</evidence>
<evidence type="ECO:0000256" key="7">
    <source>
        <dbReference type="ARBA" id="ARBA00022989"/>
    </source>
</evidence>
<evidence type="ECO:0000256" key="2">
    <source>
        <dbReference type="ARBA" id="ARBA00022448"/>
    </source>
</evidence>
<evidence type="ECO:0000313" key="13">
    <source>
        <dbReference type="Proteomes" id="UP000199662"/>
    </source>
</evidence>
<evidence type="ECO:0000256" key="3">
    <source>
        <dbReference type="ARBA" id="ARBA00022475"/>
    </source>
</evidence>
<evidence type="ECO:0000256" key="6">
    <source>
        <dbReference type="ARBA" id="ARBA00022840"/>
    </source>
</evidence>
<dbReference type="InterPro" id="IPR003439">
    <property type="entry name" value="ABC_transporter-like_ATP-bd"/>
</dbReference>
<keyword evidence="6 12" id="KW-0067">ATP-binding</keyword>
<reference evidence="12 13" key="1">
    <citation type="submission" date="2016-10" db="EMBL/GenBank/DDBJ databases">
        <authorList>
            <person name="de Groot N.N."/>
        </authorList>
    </citation>
    <scope>NUCLEOTIDE SEQUENCE [LARGE SCALE GENOMIC DNA]</scope>
    <source>
        <strain evidence="12 13">DSM 2179</strain>
    </source>
</reference>
<dbReference type="Proteomes" id="UP000199662">
    <property type="component" value="Unassembled WGS sequence"/>
</dbReference>
<protein>
    <submittedName>
        <fullName evidence="12">ATP-binding cassette, subfamily B</fullName>
    </submittedName>
</protein>
<dbReference type="PANTHER" id="PTHR43394:SF1">
    <property type="entry name" value="ATP-BINDING CASSETTE SUB-FAMILY B MEMBER 10, MITOCHONDRIAL"/>
    <property type="match status" value="1"/>
</dbReference>
<proteinExistence type="predicted"/>
<feature type="transmembrane region" description="Helical" evidence="9">
    <location>
        <begin position="15"/>
        <end position="37"/>
    </location>
</feature>
<evidence type="ECO:0000259" key="11">
    <source>
        <dbReference type="PROSITE" id="PS50929"/>
    </source>
</evidence>
<feature type="transmembrane region" description="Helical" evidence="9">
    <location>
        <begin position="135"/>
        <end position="153"/>
    </location>
</feature>
<organism evidence="12 13">
    <name type="scientific">Propionispira arboris</name>
    <dbReference type="NCBI Taxonomy" id="84035"/>
    <lineage>
        <taxon>Bacteria</taxon>
        <taxon>Bacillati</taxon>
        <taxon>Bacillota</taxon>
        <taxon>Negativicutes</taxon>
        <taxon>Selenomonadales</taxon>
        <taxon>Selenomonadaceae</taxon>
        <taxon>Propionispira</taxon>
    </lineage>
</organism>
<dbReference type="EMBL" id="FNZK01000004">
    <property type="protein sequence ID" value="SEJ22161.1"/>
    <property type="molecule type" value="Genomic_DNA"/>
</dbReference>
<dbReference type="PROSITE" id="PS00211">
    <property type="entry name" value="ABC_TRANSPORTER_1"/>
    <property type="match status" value="1"/>
</dbReference>
<dbReference type="GO" id="GO:0005886">
    <property type="term" value="C:plasma membrane"/>
    <property type="evidence" value="ECO:0007669"/>
    <property type="project" value="UniProtKB-SubCell"/>
</dbReference>
<dbReference type="Pfam" id="PF00005">
    <property type="entry name" value="ABC_tran"/>
    <property type="match status" value="1"/>
</dbReference>
<dbReference type="Gene3D" id="3.40.50.300">
    <property type="entry name" value="P-loop containing nucleotide triphosphate hydrolases"/>
    <property type="match status" value="1"/>
</dbReference>
<dbReference type="InterPro" id="IPR003593">
    <property type="entry name" value="AAA+_ATPase"/>
</dbReference>
<feature type="transmembrane region" description="Helical" evidence="9">
    <location>
        <begin position="277"/>
        <end position="300"/>
    </location>
</feature>
<feature type="transmembrane region" description="Helical" evidence="9">
    <location>
        <begin position="57"/>
        <end position="80"/>
    </location>
</feature>
<keyword evidence="4 9" id="KW-0812">Transmembrane</keyword>
<feature type="domain" description="ABC transporter" evidence="10">
    <location>
        <begin position="333"/>
        <end position="569"/>
    </location>
</feature>
<feature type="domain" description="ABC transmembrane type-1" evidence="11">
    <location>
        <begin position="17"/>
        <end position="295"/>
    </location>
</feature>
<dbReference type="PANTHER" id="PTHR43394">
    <property type="entry name" value="ATP-DEPENDENT PERMEASE MDL1, MITOCHONDRIAL"/>
    <property type="match status" value="1"/>
</dbReference>
<evidence type="ECO:0000256" key="8">
    <source>
        <dbReference type="ARBA" id="ARBA00023136"/>
    </source>
</evidence>
<dbReference type="Gene3D" id="1.20.1560.10">
    <property type="entry name" value="ABC transporter type 1, transmembrane domain"/>
    <property type="match status" value="1"/>
</dbReference>
<dbReference type="Pfam" id="PF00664">
    <property type="entry name" value="ABC_membrane"/>
    <property type="match status" value="1"/>
</dbReference>
<dbReference type="CDD" id="cd18548">
    <property type="entry name" value="ABC_6TM_Tm287_like"/>
    <property type="match status" value="1"/>
</dbReference>
<gene>
    <name evidence="12" type="ORF">SAMN05660742_104212</name>
</gene>
<accession>A0A1H6WZ11</accession>
<dbReference type="SMART" id="SM00382">
    <property type="entry name" value="AAA"/>
    <property type="match status" value="1"/>
</dbReference>
<feature type="transmembrane region" description="Helical" evidence="9">
    <location>
        <begin position="247"/>
        <end position="265"/>
    </location>
</feature>
<dbReference type="PROSITE" id="PS50929">
    <property type="entry name" value="ABC_TM1F"/>
    <property type="match status" value="1"/>
</dbReference>
<dbReference type="FunFam" id="3.40.50.300:FF:000221">
    <property type="entry name" value="Multidrug ABC transporter ATP-binding protein"/>
    <property type="match status" value="1"/>
</dbReference>
<dbReference type="GO" id="GO:0015421">
    <property type="term" value="F:ABC-type oligopeptide transporter activity"/>
    <property type="evidence" value="ECO:0007669"/>
    <property type="project" value="TreeGrafter"/>
</dbReference>
<dbReference type="InterPro" id="IPR039421">
    <property type="entry name" value="Type_1_exporter"/>
</dbReference>
<keyword evidence="13" id="KW-1185">Reference proteome</keyword>
<dbReference type="InterPro" id="IPR027417">
    <property type="entry name" value="P-loop_NTPase"/>
</dbReference>
<keyword evidence="5" id="KW-0547">Nucleotide-binding</keyword>
<keyword evidence="7 9" id="KW-1133">Transmembrane helix</keyword>
<dbReference type="GO" id="GO:0005524">
    <property type="term" value="F:ATP binding"/>
    <property type="evidence" value="ECO:0007669"/>
    <property type="project" value="UniProtKB-KW"/>
</dbReference>
<dbReference type="InterPro" id="IPR017871">
    <property type="entry name" value="ABC_transporter-like_CS"/>
</dbReference>
<name>A0A1H6WZ11_9FIRM</name>
<dbReference type="STRING" id="84035.SAMN05660742_104212"/>
<dbReference type="PROSITE" id="PS50893">
    <property type="entry name" value="ABC_TRANSPORTER_2"/>
    <property type="match status" value="1"/>
</dbReference>